<keyword evidence="3" id="KW-1185">Reference proteome</keyword>
<dbReference type="Proteomes" id="UP000294881">
    <property type="component" value="Unassembled WGS sequence"/>
</dbReference>
<comment type="caution">
    <text evidence="2">The sequence shown here is derived from an EMBL/GenBank/DDBJ whole genome shotgun (WGS) entry which is preliminary data.</text>
</comment>
<gene>
    <name evidence="2" type="ORF">EV666_101560</name>
</gene>
<name>A0A4R2GYX6_9HYPH</name>
<accession>A0A4R2GYX6</accession>
<organism evidence="2 3">
    <name type="scientific">Camelimonas lactis</name>
    <dbReference type="NCBI Taxonomy" id="659006"/>
    <lineage>
        <taxon>Bacteria</taxon>
        <taxon>Pseudomonadati</taxon>
        <taxon>Pseudomonadota</taxon>
        <taxon>Alphaproteobacteria</taxon>
        <taxon>Hyphomicrobiales</taxon>
        <taxon>Chelatococcaceae</taxon>
        <taxon>Camelimonas</taxon>
    </lineage>
</organism>
<dbReference type="AlphaFoldDB" id="A0A4R2GYX6"/>
<sequence length="73" mass="7446">MAAMMAGNAPGIPVAPAAPEQGPFRAEPAPAASGVAVMVNAARPSGFRRQGQPGRATARFLARFLVFALAARQ</sequence>
<proteinExistence type="predicted"/>
<evidence type="ECO:0000313" key="3">
    <source>
        <dbReference type="Proteomes" id="UP000294881"/>
    </source>
</evidence>
<evidence type="ECO:0000313" key="2">
    <source>
        <dbReference type="EMBL" id="TCO16305.1"/>
    </source>
</evidence>
<reference evidence="2 3" key="1">
    <citation type="submission" date="2019-03" db="EMBL/GenBank/DDBJ databases">
        <title>Genomic Encyclopedia of Type Strains, Phase IV (KMG-IV): sequencing the most valuable type-strain genomes for metagenomic binning, comparative biology and taxonomic classification.</title>
        <authorList>
            <person name="Goeker M."/>
        </authorList>
    </citation>
    <scope>NUCLEOTIDE SEQUENCE [LARGE SCALE GENOMIC DNA]</scope>
    <source>
        <strain evidence="2 3">DSM 22958</strain>
    </source>
</reference>
<feature type="region of interest" description="Disordered" evidence="1">
    <location>
        <begin position="1"/>
        <end position="27"/>
    </location>
</feature>
<evidence type="ECO:0000256" key="1">
    <source>
        <dbReference type="SAM" id="MobiDB-lite"/>
    </source>
</evidence>
<dbReference type="EMBL" id="SLWL01000001">
    <property type="protein sequence ID" value="TCO16305.1"/>
    <property type="molecule type" value="Genomic_DNA"/>
</dbReference>
<protein>
    <submittedName>
        <fullName evidence="2">Uncharacterized protein</fullName>
    </submittedName>
</protein>